<proteinExistence type="predicted"/>
<organism evidence="3">
    <name type="scientific">Hexamita inflata</name>
    <dbReference type="NCBI Taxonomy" id="28002"/>
    <lineage>
        <taxon>Eukaryota</taxon>
        <taxon>Metamonada</taxon>
        <taxon>Diplomonadida</taxon>
        <taxon>Hexamitidae</taxon>
        <taxon>Hexamitinae</taxon>
        <taxon>Hexamita</taxon>
    </lineage>
</organism>
<gene>
    <name evidence="4" type="ORF">HINF_LOCUS17625</name>
    <name evidence="3" type="ORF">HINF_LOCUS55707</name>
</gene>
<evidence type="ECO:0000313" key="3">
    <source>
        <dbReference type="EMBL" id="CAI9968062.1"/>
    </source>
</evidence>
<accession>A0AA86R2M4</accession>
<name>A0AA86R2M4_9EUKA</name>
<keyword evidence="2" id="KW-0812">Transmembrane</keyword>
<sequence length="249" mass="28444">MLKTCHLITRIIVCIITCGIVAITIYAILDLLPLMRQPNIQVASPNYIKIPINVSYSTLDKLSYKFYSNIFDMRAMNIATYQNSIKQPSIYFFSKYQYEQFFKTAVSIVIDKATGAPKYAIVNLDESTSELCLQSSIFSISGCWLKLGFTNMFKVIFPIMMYITAGIALFCILLLLITFKCFNKEKIVQNKPNKPSTPTPKQRSNANSQQKELILNNENQSYSKDTKPTPNQSQKVNRTEPKLKEINQK</sequence>
<feature type="transmembrane region" description="Helical" evidence="2">
    <location>
        <begin position="155"/>
        <end position="177"/>
    </location>
</feature>
<protein>
    <submittedName>
        <fullName evidence="4">Hypothetical_protein</fullName>
    </submittedName>
</protein>
<dbReference type="AlphaFoldDB" id="A0AA86R2M4"/>
<comment type="caution">
    <text evidence="3">The sequence shown here is derived from an EMBL/GenBank/DDBJ whole genome shotgun (WGS) entry which is preliminary data.</text>
</comment>
<feature type="transmembrane region" description="Helical" evidence="2">
    <location>
        <begin position="7"/>
        <end position="29"/>
    </location>
</feature>
<dbReference type="EMBL" id="CAXDID020000044">
    <property type="protein sequence ID" value="CAL6001823.1"/>
    <property type="molecule type" value="Genomic_DNA"/>
</dbReference>
<reference evidence="4 5" key="2">
    <citation type="submission" date="2024-07" db="EMBL/GenBank/DDBJ databases">
        <authorList>
            <person name="Akdeniz Z."/>
        </authorList>
    </citation>
    <scope>NUCLEOTIDE SEQUENCE [LARGE SCALE GENOMIC DNA]</scope>
</reference>
<feature type="compositionally biased region" description="Low complexity" evidence="1">
    <location>
        <begin position="190"/>
        <end position="201"/>
    </location>
</feature>
<dbReference type="Proteomes" id="UP001642409">
    <property type="component" value="Unassembled WGS sequence"/>
</dbReference>
<keyword evidence="5" id="KW-1185">Reference proteome</keyword>
<keyword evidence="2" id="KW-0472">Membrane</keyword>
<feature type="compositionally biased region" description="Polar residues" evidence="1">
    <location>
        <begin position="202"/>
        <end position="236"/>
    </location>
</feature>
<evidence type="ECO:0000256" key="1">
    <source>
        <dbReference type="SAM" id="MobiDB-lite"/>
    </source>
</evidence>
<evidence type="ECO:0000256" key="2">
    <source>
        <dbReference type="SAM" id="Phobius"/>
    </source>
</evidence>
<evidence type="ECO:0000313" key="4">
    <source>
        <dbReference type="EMBL" id="CAL6001823.1"/>
    </source>
</evidence>
<evidence type="ECO:0000313" key="5">
    <source>
        <dbReference type="Proteomes" id="UP001642409"/>
    </source>
</evidence>
<feature type="region of interest" description="Disordered" evidence="1">
    <location>
        <begin position="190"/>
        <end position="249"/>
    </location>
</feature>
<dbReference type="EMBL" id="CATOUU010001031">
    <property type="protein sequence ID" value="CAI9968062.1"/>
    <property type="molecule type" value="Genomic_DNA"/>
</dbReference>
<feature type="compositionally biased region" description="Basic and acidic residues" evidence="1">
    <location>
        <begin position="237"/>
        <end position="249"/>
    </location>
</feature>
<reference evidence="3" key="1">
    <citation type="submission" date="2023-06" db="EMBL/GenBank/DDBJ databases">
        <authorList>
            <person name="Kurt Z."/>
        </authorList>
    </citation>
    <scope>NUCLEOTIDE SEQUENCE</scope>
</reference>
<keyword evidence="2" id="KW-1133">Transmembrane helix</keyword>